<dbReference type="SMART" id="SM00065">
    <property type="entry name" value="GAF"/>
    <property type="match status" value="1"/>
</dbReference>
<dbReference type="PROSITE" id="PS50921">
    <property type="entry name" value="ANTAR"/>
    <property type="match status" value="1"/>
</dbReference>
<dbReference type="GO" id="GO:0003723">
    <property type="term" value="F:RNA binding"/>
    <property type="evidence" value="ECO:0007669"/>
    <property type="project" value="InterPro"/>
</dbReference>
<dbReference type="InterPro" id="IPR036388">
    <property type="entry name" value="WH-like_DNA-bd_sf"/>
</dbReference>
<dbReference type="EMBL" id="LT629749">
    <property type="protein sequence ID" value="SDS37816.1"/>
    <property type="molecule type" value="Genomic_DNA"/>
</dbReference>
<dbReference type="SUPFAM" id="SSF55781">
    <property type="entry name" value="GAF domain-like"/>
    <property type="match status" value="1"/>
</dbReference>
<dbReference type="RefSeq" id="WP_091411830.1">
    <property type="nucleotide sequence ID" value="NZ_LT629749.1"/>
</dbReference>
<dbReference type="SUPFAM" id="SSF52172">
    <property type="entry name" value="CheY-like"/>
    <property type="match status" value="1"/>
</dbReference>
<keyword evidence="3" id="KW-0805">Transcription regulation</keyword>
<dbReference type="GO" id="GO:0016301">
    <property type="term" value="F:kinase activity"/>
    <property type="evidence" value="ECO:0007669"/>
    <property type="project" value="UniProtKB-KW"/>
</dbReference>
<dbReference type="SMART" id="SM01012">
    <property type="entry name" value="ANTAR"/>
    <property type="match status" value="1"/>
</dbReference>
<evidence type="ECO:0000256" key="5">
    <source>
        <dbReference type="SAM" id="MobiDB-lite"/>
    </source>
</evidence>
<dbReference type="InterPro" id="IPR012074">
    <property type="entry name" value="GAF_ANTAR"/>
</dbReference>
<evidence type="ECO:0000313" key="8">
    <source>
        <dbReference type="Proteomes" id="UP000199092"/>
    </source>
</evidence>
<feature type="region of interest" description="Disordered" evidence="5">
    <location>
        <begin position="1"/>
        <end position="37"/>
    </location>
</feature>
<dbReference type="InterPro" id="IPR005561">
    <property type="entry name" value="ANTAR"/>
</dbReference>
<dbReference type="AlphaFoldDB" id="A0A1H1RQI9"/>
<evidence type="ECO:0000256" key="2">
    <source>
        <dbReference type="ARBA" id="ARBA00022777"/>
    </source>
</evidence>
<keyword evidence="2" id="KW-0418">Kinase</keyword>
<dbReference type="Proteomes" id="UP000199092">
    <property type="component" value="Chromosome I"/>
</dbReference>
<dbReference type="PIRSF" id="PIRSF036625">
    <property type="entry name" value="GAF_ANTAR"/>
    <property type="match status" value="1"/>
</dbReference>
<proteinExistence type="predicted"/>
<dbReference type="InterPro" id="IPR003018">
    <property type="entry name" value="GAF"/>
</dbReference>
<feature type="domain" description="ANTAR" evidence="6">
    <location>
        <begin position="196"/>
        <end position="257"/>
    </location>
</feature>
<protein>
    <submittedName>
        <fullName evidence="7">GAF domain-containing protein</fullName>
    </submittedName>
</protein>
<evidence type="ECO:0000256" key="3">
    <source>
        <dbReference type="ARBA" id="ARBA00023015"/>
    </source>
</evidence>
<dbReference type="Pfam" id="PF03861">
    <property type="entry name" value="ANTAR"/>
    <property type="match status" value="1"/>
</dbReference>
<keyword evidence="4" id="KW-0804">Transcription</keyword>
<organism evidence="7 8">
    <name type="scientific">Friedmanniella luteola</name>
    <dbReference type="NCBI Taxonomy" id="546871"/>
    <lineage>
        <taxon>Bacteria</taxon>
        <taxon>Bacillati</taxon>
        <taxon>Actinomycetota</taxon>
        <taxon>Actinomycetes</taxon>
        <taxon>Propionibacteriales</taxon>
        <taxon>Nocardioidaceae</taxon>
        <taxon>Friedmanniella</taxon>
    </lineage>
</organism>
<sequence>MEPDGSASAAELGAGPEAVTDDKSPSSQEQSTQEDDLRRSVAALGTLASRELDLEQLLTRVAQFAVRAIPAAEGAGLTLIQLGRPNTVVVTADFVRQVDDIQYTLMQGPCVSAAADGRTVLSGSLGSDRRWPRFGSKVARLGVHSAVSLPLITSDGVVGAMNVYAHAKHAFDDHAAVLGEAFAGPAAIAVQNAAILAQALRLAEHLEASQRTRGIVDRAVGMLMSRSGDTEHDALERLRAISRHEERKLVDVAQQIIDETVRRARRRRDS</sequence>
<accession>A0A1H1RQI9</accession>
<dbReference type="OrthoDB" id="7466251at2"/>
<evidence type="ECO:0000256" key="1">
    <source>
        <dbReference type="ARBA" id="ARBA00022679"/>
    </source>
</evidence>
<dbReference type="STRING" id="546871.SAMN04488543_1619"/>
<dbReference type="InterPro" id="IPR011006">
    <property type="entry name" value="CheY-like_superfamily"/>
</dbReference>
<dbReference type="Pfam" id="PF13185">
    <property type="entry name" value="GAF_2"/>
    <property type="match status" value="1"/>
</dbReference>
<evidence type="ECO:0000259" key="6">
    <source>
        <dbReference type="PROSITE" id="PS50921"/>
    </source>
</evidence>
<evidence type="ECO:0000313" key="7">
    <source>
        <dbReference type="EMBL" id="SDS37816.1"/>
    </source>
</evidence>
<reference evidence="7 8" key="1">
    <citation type="submission" date="2016-10" db="EMBL/GenBank/DDBJ databases">
        <authorList>
            <person name="de Groot N.N."/>
        </authorList>
    </citation>
    <scope>NUCLEOTIDE SEQUENCE [LARGE SCALE GENOMIC DNA]</scope>
    <source>
        <strain evidence="7 8">DSM 21741</strain>
    </source>
</reference>
<name>A0A1H1RQI9_9ACTN</name>
<gene>
    <name evidence="7" type="ORF">SAMN04488543_1619</name>
</gene>
<dbReference type="InterPro" id="IPR029016">
    <property type="entry name" value="GAF-like_dom_sf"/>
</dbReference>
<dbReference type="Gene3D" id="1.10.10.10">
    <property type="entry name" value="Winged helix-like DNA-binding domain superfamily/Winged helix DNA-binding domain"/>
    <property type="match status" value="1"/>
</dbReference>
<evidence type="ECO:0000256" key="4">
    <source>
        <dbReference type="ARBA" id="ARBA00023163"/>
    </source>
</evidence>
<keyword evidence="8" id="KW-1185">Reference proteome</keyword>
<keyword evidence="1" id="KW-0808">Transferase</keyword>
<dbReference type="Gene3D" id="3.30.450.40">
    <property type="match status" value="1"/>
</dbReference>